<dbReference type="EMBL" id="AP004877">
    <property type="protein sequence ID" value="BAD28227.1"/>
    <property type="molecule type" value="Genomic_DNA"/>
</dbReference>
<dbReference type="AlphaFoldDB" id="Q6ESZ3"/>
<protein>
    <submittedName>
        <fullName evidence="2">Uncharacterized protein</fullName>
    </submittedName>
</protein>
<reference evidence="3" key="4">
    <citation type="journal article" date="2008" name="Nucleic Acids Res.">
        <title>The rice annotation project database (RAP-DB): 2008 update.</title>
        <authorList>
            <consortium name="The rice annotation project (RAP)"/>
        </authorList>
    </citation>
    <scope>GENOME REANNOTATION</scope>
    <source>
        <strain evidence="3">cv. Nipponbare</strain>
    </source>
</reference>
<evidence type="ECO:0000313" key="2">
    <source>
        <dbReference type="EMBL" id="BAD28227.1"/>
    </source>
</evidence>
<gene>
    <name evidence="1" type="ORF">OJ1298_H07.33</name>
    <name evidence="2" type="ORF">P0472F10.11</name>
</gene>
<reference evidence="3" key="3">
    <citation type="journal article" date="2005" name="Nature">
        <title>The map-based sequence of the rice genome.</title>
        <authorList>
            <consortium name="International rice genome sequencing project (IRGSP)"/>
            <person name="Matsumoto T."/>
            <person name="Wu J."/>
            <person name="Kanamori H."/>
            <person name="Katayose Y."/>
            <person name="Fujisawa M."/>
            <person name="Namiki N."/>
            <person name="Mizuno H."/>
            <person name="Yamamoto K."/>
            <person name="Antonio B.A."/>
            <person name="Baba T."/>
            <person name="Sakata K."/>
            <person name="Nagamura Y."/>
            <person name="Aoki H."/>
            <person name="Arikawa K."/>
            <person name="Arita K."/>
            <person name="Bito T."/>
            <person name="Chiden Y."/>
            <person name="Fujitsuka N."/>
            <person name="Fukunaka R."/>
            <person name="Hamada M."/>
            <person name="Harada C."/>
            <person name="Hayashi A."/>
            <person name="Hijishita S."/>
            <person name="Honda M."/>
            <person name="Hosokawa S."/>
            <person name="Ichikawa Y."/>
            <person name="Idonuma A."/>
            <person name="Iijima M."/>
            <person name="Ikeda M."/>
            <person name="Ikeno M."/>
            <person name="Ito K."/>
            <person name="Ito S."/>
            <person name="Ito T."/>
            <person name="Ito Y."/>
            <person name="Ito Y."/>
            <person name="Iwabuchi A."/>
            <person name="Kamiya K."/>
            <person name="Karasawa W."/>
            <person name="Kurita K."/>
            <person name="Katagiri S."/>
            <person name="Kikuta A."/>
            <person name="Kobayashi H."/>
            <person name="Kobayashi N."/>
            <person name="Machita K."/>
            <person name="Maehara T."/>
            <person name="Masukawa M."/>
            <person name="Mizubayashi T."/>
            <person name="Mukai Y."/>
            <person name="Nagasaki H."/>
            <person name="Nagata Y."/>
            <person name="Naito S."/>
            <person name="Nakashima M."/>
            <person name="Nakama Y."/>
            <person name="Nakamichi Y."/>
            <person name="Nakamura M."/>
            <person name="Meguro A."/>
            <person name="Negishi M."/>
            <person name="Ohta I."/>
            <person name="Ohta T."/>
            <person name="Okamoto M."/>
            <person name="Ono N."/>
            <person name="Saji S."/>
            <person name="Sakaguchi M."/>
            <person name="Sakai K."/>
            <person name="Shibata M."/>
            <person name="Shimokawa T."/>
            <person name="Song J."/>
            <person name="Takazaki Y."/>
            <person name="Terasawa K."/>
            <person name="Tsugane M."/>
            <person name="Tsuji K."/>
            <person name="Ueda S."/>
            <person name="Waki K."/>
            <person name="Yamagata H."/>
            <person name="Yamamoto M."/>
            <person name="Yamamoto S."/>
            <person name="Yamane H."/>
            <person name="Yoshiki S."/>
            <person name="Yoshihara R."/>
            <person name="Yukawa K."/>
            <person name="Zhong H."/>
            <person name="Yano M."/>
            <person name="Yuan Q."/>
            <person name="Ouyang S."/>
            <person name="Liu J."/>
            <person name="Jones K.M."/>
            <person name="Gansberger K."/>
            <person name="Moffat K."/>
            <person name="Hill J."/>
            <person name="Bera J."/>
            <person name="Fadrosh D."/>
            <person name="Jin S."/>
            <person name="Johri S."/>
            <person name="Kim M."/>
            <person name="Overton L."/>
            <person name="Reardon M."/>
            <person name="Tsitrin T."/>
            <person name="Vuong H."/>
            <person name="Weaver B."/>
            <person name="Ciecko A."/>
            <person name="Tallon L."/>
            <person name="Jackson J."/>
            <person name="Pai G."/>
            <person name="Aken S.V."/>
            <person name="Utterback T."/>
            <person name="Reidmuller S."/>
            <person name="Feldblyum T."/>
            <person name="Hsiao J."/>
            <person name="Zismann V."/>
            <person name="Iobst S."/>
            <person name="de Vazeille A.R."/>
            <person name="Buell C.R."/>
            <person name="Ying K."/>
            <person name="Li Y."/>
            <person name="Lu T."/>
            <person name="Huang Y."/>
            <person name="Zhao Q."/>
            <person name="Feng Q."/>
            <person name="Zhang L."/>
            <person name="Zhu J."/>
            <person name="Weng Q."/>
            <person name="Mu J."/>
            <person name="Lu Y."/>
            <person name="Fan D."/>
            <person name="Liu Y."/>
            <person name="Guan J."/>
            <person name="Zhang Y."/>
            <person name="Yu S."/>
            <person name="Liu X."/>
            <person name="Zhang Y."/>
            <person name="Hong G."/>
            <person name="Han B."/>
            <person name="Choisne N."/>
            <person name="Demange N."/>
            <person name="Orjeda G."/>
            <person name="Samain S."/>
            <person name="Cattolico L."/>
            <person name="Pelletier E."/>
            <person name="Couloux A."/>
            <person name="Segurens B."/>
            <person name="Wincker P."/>
            <person name="D'Hont A."/>
            <person name="Scarpelli C."/>
            <person name="Weissenbach J."/>
            <person name="Salanoubat M."/>
            <person name="Quetier F."/>
            <person name="Yu Y."/>
            <person name="Kim H.R."/>
            <person name="Rambo T."/>
            <person name="Currie J."/>
            <person name="Collura K."/>
            <person name="Luo M."/>
            <person name="Yang T."/>
            <person name="Ammiraju J.S.S."/>
            <person name="Engler F."/>
            <person name="Soderlund C."/>
            <person name="Wing R.A."/>
            <person name="Palmer L.E."/>
            <person name="de la Bastide M."/>
            <person name="Spiegel L."/>
            <person name="Nascimento L."/>
            <person name="Zutavern T."/>
            <person name="O'Shaughnessy A."/>
            <person name="Dike S."/>
            <person name="Dedhia N."/>
            <person name="Preston R."/>
            <person name="Balija V."/>
            <person name="McCombie W.R."/>
            <person name="Chow T."/>
            <person name="Chen H."/>
            <person name="Chung M."/>
            <person name="Chen C."/>
            <person name="Shaw J."/>
            <person name="Wu H."/>
            <person name="Hsiao K."/>
            <person name="Chao Y."/>
            <person name="Chu M."/>
            <person name="Cheng C."/>
            <person name="Hour A."/>
            <person name="Lee P."/>
            <person name="Lin S."/>
            <person name="Lin Y."/>
            <person name="Liou J."/>
            <person name="Liu S."/>
            <person name="Hsing Y."/>
            <person name="Raghuvanshi S."/>
            <person name="Mohanty A."/>
            <person name="Bharti A.K."/>
            <person name="Gaur A."/>
            <person name="Gupta V."/>
            <person name="Kumar D."/>
            <person name="Ravi V."/>
            <person name="Vij S."/>
            <person name="Kapur A."/>
            <person name="Khurana P."/>
            <person name="Khurana P."/>
            <person name="Khurana J.P."/>
            <person name="Tyagi A.K."/>
            <person name="Gaikwad K."/>
            <person name="Singh A."/>
            <person name="Dalal V."/>
            <person name="Srivastava S."/>
            <person name="Dixit A."/>
            <person name="Pal A.K."/>
            <person name="Ghazi I.A."/>
            <person name="Yadav M."/>
            <person name="Pandit A."/>
            <person name="Bhargava A."/>
            <person name="Sureshbabu K."/>
            <person name="Batra K."/>
            <person name="Sharma T.R."/>
            <person name="Mohapatra T."/>
            <person name="Singh N.K."/>
            <person name="Messing J."/>
            <person name="Nelson A.B."/>
            <person name="Fuks G."/>
            <person name="Kavchok S."/>
            <person name="Keizer G."/>
            <person name="Linton E."/>
            <person name="Llaca V."/>
            <person name="Song R."/>
            <person name="Tanyolac B."/>
            <person name="Young S."/>
            <person name="Ho-Il K."/>
            <person name="Hahn J.H."/>
            <person name="Sangsakoo G."/>
            <person name="Vanavichit A."/>
            <person name="de Mattos Luiz.A.T."/>
            <person name="Zimmer P.D."/>
            <person name="Malone G."/>
            <person name="Dellagostin O."/>
            <person name="de Oliveira A.C."/>
            <person name="Bevan M."/>
            <person name="Bancroft I."/>
            <person name="Minx P."/>
            <person name="Cordum H."/>
            <person name="Wilson R."/>
            <person name="Cheng Z."/>
            <person name="Jin W."/>
            <person name="Jiang J."/>
            <person name="Leong S.A."/>
            <person name="Iwama H."/>
            <person name="Gojobori T."/>
            <person name="Itoh T."/>
            <person name="Niimura Y."/>
            <person name="Fujii Y."/>
            <person name="Habara T."/>
            <person name="Sakai H."/>
            <person name="Sato Y."/>
            <person name="Wilson G."/>
            <person name="Kumar K."/>
            <person name="McCouch S."/>
            <person name="Juretic N."/>
            <person name="Hoen D."/>
            <person name="Wright S."/>
            <person name="Bruskiewich R."/>
            <person name="Bureau T."/>
            <person name="Miyao A."/>
            <person name="Hirochika H."/>
            <person name="Nishikawa T."/>
            <person name="Kadowaki K."/>
            <person name="Sugiura M."/>
            <person name="Burr B."/>
            <person name="Sasaki T."/>
        </authorList>
    </citation>
    <scope>NUCLEOTIDE SEQUENCE [LARGE SCALE GENOMIC DNA]</scope>
    <source>
        <strain evidence="3">cv. Nipponbare</strain>
    </source>
</reference>
<sequence length="77" mass="8662">MNCRHQSSIFFSVVHAGAFDLNPPADEAGCQCHMRQRSVHEHMKAAAVSGTKDGKEEKKIGFWLLYKSQSDQIDQNL</sequence>
<dbReference type="Proteomes" id="UP000000763">
    <property type="component" value="Chromosome 2"/>
</dbReference>
<reference evidence="2" key="2">
    <citation type="submission" date="2002-03" db="EMBL/GenBank/DDBJ databases">
        <title>Oryza sativa nipponbare(GA3) genomic DNA, chromosome 2, PAC clone:P0472F10.</title>
        <authorList>
            <person name="Sasaki T."/>
            <person name="Matsumoto T."/>
            <person name="Yamamoto K."/>
        </authorList>
    </citation>
    <scope>NUCLEOTIDE SEQUENCE</scope>
</reference>
<organism evidence="2 3">
    <name type="scientific">Oryza sativa subsp. japonica</name>
    <name type="common">Rice</name>
    <dbReference type="NCBI Taxonomy" id="39947"/>
    <lineage>
        <taxon>Eukaryota</taxon>
        <taxon>Viridiplantae</taxon>
        <taxon>Streptophyta</taxon>
        <taxon>Embryophyta</taxon>
        <taxon>Tracheophyta</taxon>
        <taxon>Spermatophyta</taxon>
        <taxon>Magnoliopsida</taxon>
        <taxon>Liliopsida</taxon>
        <taxon>Poales</taxon>
        <taxon>Poaceae</taxon>
        <taxon>BOP clade</taxon>
        <taxon>Oryzoideae</taxon>
        <taxon>Oryzeae</taxon>
        <taxon>Oryzinae</taxon>
        <taxon>Oryza</taxon>
        <taxon>Oryza sativa</taxon>
    </lineage>
</organism>
<evidence type="ECO:0000313" key="1">
    <source>
        <dbReference type="EMBL" id="BAD28076.1"/>
    </source>
</evidence>
<evidence type="ECO:0000313" key="3">
    <source>
        <dbReference type="Proteomes" id="UP000000763"/>
    </source>
</evidence>
<dbReference type="EMBL" id="AP004847">
    <property type="protein sequence ID" value="BAD28076.1"/>
    <property type="molecule type" value="Genomic_DNA"/>
</dbReference>
<reference evidence="1" key="1">
    <citation type="submission" date="2002-03" db="EMBL/GenBank/DDBJ databases">
        <title>Oryza sativa nipponbare(GA3) genomic DNA, chromosome 2, BAC clone:OJ1298_H07.</title>
        <authorList>
            <person name="Sasaki T."/>
            <person name="Matsumoto T."/>
            <person name="Yamamoto K."/>
        </authorList>
    </citation>
    <scope>NUCLEOTIDE SEQUENCE</scope>
</reference>
<proteinExistence type="predicted"/>
<name>Q6ESZ3_ORYSJ</name>
<accession>Q6ESZ3</accession>